<protein>
    <submittedName>
        <fullName evidence="3">NAD-dependent epimerase/dehydratase</fullName>
    </submittedName>
</protein>
<proteinExistence type="inferred from homology"/>
<evidence type="ECO:0000313" key="3">
    <source>
        <dbReference type="EMBL" id="EDY19398.1"/>
    </source>
</evidence>
<dbReference type="InterPro" id="IPR036291">
    <property type="entry name" value="NAD(P)-bd_dom_sf"/>
</dbReference>
<dbReference type="SUPFAM" id="SSF51735">
    <property type="entry name" value="NAD(P)-binding Rossmann-fold domains"/>
    <property type="match status" value="1"/>
</dbReference>
<dbReference type="AlphaFoldDB" id="B4D2F8"/>
<dbReference type="RefSeq" id="WP_006980408.1">
    <property type="nucleotide sequence ID" value="NZ_ABVL01000008.1"/>
</dbReference>
<evidence type="ECO:0000259" key="2">
    <source>
        <dbReference type="Pfam" id="PF01370"/>
    </source>
</evidence>
<dbReference type="STRING" id="497964.CfE428DRAFT_3083"/>
<comment type="caution">
    <text evidence="3">The sequence shown here is derived from an EMBL/GenBank/DDBJ whole genome shotgun (WGS) entry which is preliminary data.</text>
</comment>
<dbReference type="Pfam" id="PF01370">
    <property type="entry name" value="Epimerase"/>
    <property type="match status" value="1"/>
</dbReference>
<dbReference type="InParanoid" id="B4D2F8"/>
<dbReference type="eggNOG" id="COG0451">
    <property type="taxonomic scope" value="Bacteria"/>
</dbReference>
<dbReference type="Gene3D" id="3.40.50.720">
    <property type="entry name" value="NAD(P)-binding Rossmann-like Domain"/>
    <property type="match status" value="1"/>
</dbReference>
<dbReference type="EMBL" id="ABVL01000008">
    <property type="protein sequence ID" value="EDY19398.1"/>
    <property type="molecule type" value="Genomic_DNA"/>
</dbReference>
<organism evidence="3 4">
    <name type="scientific">Chthoniobacter flavus Ellin428</name>
    <dbReference type="NCBI Taxonomy" id="497964"/>
    <lineage>
        <taxon>Bacteria</taxon>
        <taxon>Pseudomonadati</taxon>
        <taxon>Verrucomicrobiota</taxon>
        <taxon>Spartobacteria</taxon>
        <taxon>Chthoniobacterales</taxon>
        <taxon>Chthoniobacteraceae</taxon>
        <taxon>Chthoniobacter</taxon>
    </lineage>
</organism>
<dbReference type="Proteomes" id="UP000005824">
    <property type="component" value="Unassembled WGS sequence"/>
</dbReference>
<feature type="domain" description="NAD-dependent epimerase/dehydratase" evidence="2">
    <location>
        <begin position="5"/>
        <end position="235"/>
    </location>
</feature>
<accession>B4D2F8</accession>
<keyword evidence="4" id="KW-1185">Reference proteome</keyword>
<reference evidence="3 4" key="1">
    <citation type="journal article" date="2011" name="J. Bacteriol.">
        <title>Genome sequence of Chthoniobacter flavus Ellin428, an aerobic heterotrophic soil bacterium.</title>
        <authorList>
            <person name="Kant R."/>
            <person name="van Passel M.W."/>
            <person name="Palva A."/>
            <person name="Lucas S."/>
            <person name="Lapidus A."/>
            <person name="Glavina Del Rio T."/>
            <person name="Dalin E."/>
            <person name="Tice H."/>
            <person name="Bruce D."/>
            <person name="Goodwin L."/>
            <person name="Pitluck S."/>
            <person name="Larimer F.W."/>
            <person name="Land M.L."/>
            <person name="Hauser L."/>
            <person name="Sangwan P."/>
            <person name="de Vos W.M."/>
            <person name="Janssen P.H."/>
            <person name="Smidt H."/>
        </authorList>
    </citation>
    <scope>NUCLEOTIDE SEQUENCE [LARGE SCALE GENOMIC DNA]</scope>
    <source>
        <strain evidence="3 4">Ellin428</strain>
    </source>
</reference>
<sequence length="309" mass="33279">MSNTILVTGAAGFLGRYIVRQFLREGWEVVAVDDVPPENAPAGRGMRFERMSLPDGRLPELLKRAAPRACVHCAGRASVPLSLSEPAADFQANTVLTFEMLDALRRHAPTCRFVLLSSAAVYGDPVTLPVTESHAVQPISPYGYHKRQAEILCEEFARVYGLPTVSARIFSAYGPGLRRQVVWDVCERLLNTGSLSLRGTGEETRDFIHAQDVARGLCLLATADAAGRGETYNLASGREVSMRELAAIVAHALQSSAVPGFDGQVTPGNPLKWCADLTKIRALGFAPEISFEQGVSGVAAWCAAELAAR</sequence>
<comment type="similarity">
    <text evidence="1">Belongs to the NAD(P)-dependent epimerase/dehydratase family.</text>
</comment>
<dbReference type="InterPro" id="IPR001509">
    <property type="entry name" value="Epimerase_deHydtase"/>
</dbReference>
<evidence type="ECO:0000313" key="4">
    <source>
        <dbReference type="Proteomes" id="UP000005824"/>
    </source>
</evidence>
<name>B4D2F8_9BACT</name>
<evidence type="ECO:0000256" key="1">
    <source>
        <dbReference type="ARBA" id="ARBA00007637"/>
    </source>
</evidence>
<dbReference type="PANTHER" id="PTHR43000">
    <property type="entry name" value="DTDP-D-GLUCOSE 4,6-DEHYDRATASE-RELATED"/>
    <property type="match status" value="1"/>
</dbReference>
<gene>
    <name evidence="3" type="ORF">CfE428DRAFT_3083</name>
</gene>